<keyword evidence="2" id="KW-0732">Signal</keyword>
<feature type="signal peptide" evidence="2">
    <location>
        <begin position="1"/>
        <end position="28"/>
    </location>
</feature>
<feature type="chain" id="PRO_5046274306" description="DUF2946 domain-containing protein" evidence="2">
    <location>
        <begin position="29"/>
        <end position="113"/>
    </location>
</feature>
<comment type="caution">
    <text evidence="3">The sequence shown here is derived from an EMBL/GenBank/DDBJ whole genome shotgun (WGS) entry which is preliminary data.</text>
</comment>
<proteinExistence type="predicted"/>
<protein>
    <recommendedName>
        <fullName evidence="5">DUF2946 domain-containing protein</fullName>
    </recommendedName>
</protein>
<evidence type="ECO:0000313" key="3">
    <source>
        <dbReference type="EMBL" id="MBL6076445.1"/>
    </source>
</evidence>
<dbReference type="EMBL" id="JAETWB010000001">
    <property type="protein sequence ID" value="MBL6076445.1"/>
    <property type="molecule type" value="Genomic_DNA"/>
</dbReference>
<keyword evidence="4" id="KW-1185">Reference proteome</keyword>
<evidence type="ECO:0008006" key="5">
    <source>
        <dbReference type="Google" id="ProtNLM"/>
    </source>
</evidence>
<feature type="region of interest" description="Disordered" evidence="1">
    <location>
        <begin position="94"/>
        <end position="113"/>
    </location>
</feature>
<evidence type="ECO:0000256" key="1">
    <source>
        <dbReference type="SAM" id="MobiDB-lite"/>
    </source>
</evidence>
<accession>A0ABS1TVH3</accession>
<evidence type="ECO:0000256" key="2">
    <source>
        <dbReference type="SAM" id="SignalP"/>
    </source>
</evidence>
<dbReference type="RefSeq" id="WP_202829644.1">
    <property type="nucleotide sequence ID" value="NZ_JAETWB010000001.1"/>
</dbReference>
<organism evidence="3 4">
    <name type="scientific">Belnapia arida</name>
    <dbReference type="NCBI Taxonomy" id="2804533"/>
    <lineage>
        <taxon>Bacteria</taxon>
        <taxon>Pseudomonadati</taxon>
        <taxon>Pseudomonadota</taxon>
        <taxon>Alphaproteobacteria</taxon>
        <taxon>Acetobacterales</taxon>
        <taxon>Roseomonadaceae</taxon>
        <taxon>Belnapia</taxon>
    </lineage>
</organism>
<sequence>MTRRPPFLLIAALLLQAILAPAHGLAMAGHGLPLALCTADGVKRADDNPAVLPHLGDCLACHALPAGAALDPPSLPPPSWSLIGQPVAAAFLTSLPSGRRGPPGGARAPPRFS</sequence>
<evidence type="ECO:0000313" key="4">
    <source>
        <dbReference type="Proteomes" id="UP000660885"/>
    </source>
</evidence>
<gene>
    <name evidence="3" type="ORF">JMJ56_00425</name>
</gene>
<dbReference type="Proteomes" id="UP000660885">
    <property type="component" value="Unassembled WGS sequence"/>
</dbReference>
<name>A0ABS1TVH3_9PROT</name>
<reference evidence="3 4" key="1">
    <citation type="submission" date="2021-01" db="EMBL/GenBank/DDBJ databases">
        <title>Belnapia mucosa sp. nov. and Belnapia arida sp. nov., isolated from the Tabernas Desert (Almeria, Spain).</title>
        <authorList>
            <person name="Molina-Menor E."/>
            <person name="Vidal-Verdu A."/>
            <person name="Calonge A."/>
            <person name="Satari L."/>
            <person name="Pereto J."/>
            <person name="Porcar M."/>
        </authorList>
    </citation>
    <scope>NUCLEOTIDE SEQUENCE [LARGE SCALE GENOMIC DNA]</scope>
    <source>
        <strain evidence="3 4">T18</strain>
    </source>
</reference>